<protein>
    <recommendedName>
        <fullName evidence="3">Ribosomal protein L29</fullName>
    </recommendedName>
</protein>
<dbReference type="RefSeq" id="WP_366924006.1">
    <property type="nucleotide sequence ID" value="NZ_CP121694.1"/>
</dbReference>
<name>A0AAU0ULV0_9FIRM</name>
<organism evidence="1 2">
    <name type="scientific">Metallumcola ferriviriculae</name>
    <dbReference type="NCBI Taxonomy" id="3039180"/>
    <lineage>
        <taxon>Bacteria</taxon>
        <taxon>Bacillati</taxon>
        <taxon>Bacillota</taxon>
        <taxon>Clostridia</taxon>
        <taxon>Neomoorellales</taxon>
        <taxon>Desulfitibacteraceae</taxon>
        <taxon>Metallumcola</taxon>
    </lineage>
</organism>
<sequence length="52" mass="6126">MAKTKMDLKLFMKQGNSYLSLLEKTNRNGQHNKKIADIKRKMLSAKKQLQLY</sequence>
<reference evidence="1 2" key="1">
    <citation type="submission" date="2023-04" db="EMBL/GenBank/DDBJ databases">
        <authorList>
            <person name="Hsu D."/>
        </authorList>
    </citation>
    <scope>NUCLEOTIDE SEQUENCE [LARGE SCALE GENOMIC DNA]</scope>
    <source>
        <strain evidence="1 2">MK1</strain>
    </source>
</reference>
<evidence type="ECO:0000313" key="1">
    <source>
        <dbReference type="EMBL" id="WRO21149.1"/>
    </source>
</evidence>
<evidence type="ECO:0008006" key="3">
    <source>
        <dbReference type="Google" id="ProtNLM"/>
    </source>
</evidence>
<dbReference type="AlphaFoldDB" id="A0AAU0ULV0"/>
<dbReference type="Proteomes" id="UP001329915">
    <property type="component" value="Chromosome"/>
</dbReference>
<dbReference type="EMBL" id="CP121694">
    <property type="protein sequence ID" value="WRO21149.1"/>
    <property type="molecule type" value="Genomic_DNA"/>
</dbReference>
<keyword evidence="2" id="KW-1185">Reference proteome</keyword>
<evidence type="ECO:0000313" key="2">
    <source>
        <dbReference type="Proteomes" id="UP001329915"/>
    </source>
</evidence>
<accession>A0AAU0ULV0</accession>
<gene>
    <name evidence="1" type="ORF">MFMK1_000945</name>
</gene>
<proteinExistence type="predicted"/>
<dbReference type="KEGG" id="dbc:MFMK1_000945"/>